<sequence length="143" mass="15855">MSLSLPKGEVIMAKAPTRVQQVLDLKKAIEFANEQVQIAQQSINQKQSSIREIQDEILEEYKAAGGVVPDSSPRYGSIKLKQNLRPGDLIIAKGNMWNSDMIGRIVTFKELRDDGQISAFIRDGVSSGTDYGSDFIFVARPIK</sequence>
<reference evidence="2 3" key="1">
    <citation type="submission" date="2019-04" db="EMBL/GenBank/DDBJ databases">
        <title>Novel bacteriophages capable of disrupting biofilms from clinical strains of Aeromonas hydrophila with intrinsic antibiotic resistance.</title>
        <authorList>
            <person name="Kabwe M."/>
            <person name="Brown T.L."/>
            <person name="Speirs L."/>
            <person name="Ku H."/>
            <person name="Leach M."/>
            <person name="Chan H.T."/>
            <person name="Petrovski S."/>
            <person name="Lock P."/>
            <person name="Tucci J."/>
        </authorList>
    </citation>
    <scope>NUCLEOTIDE SEQUENCE [LARGE SCALE GENOMIC DNA]</scope>
</reference>
<organism evidence="2 3">
    <name type="scientific">Aeromonas phage LAh_8</name>
    <dbReference type="NCBI Taxonomy" id="2591032"/>
    <lineage>
        <taxon>Viruses</taxon>
        <taxon>Duplodnaviria</taxon>
        <taxon>Heunggongvirae</taxon>
        <taxon>Uroviricota</taxon>
        <taxon>Caudoviricetes</taxon>
        <taxon>Grimontviridae</taxon>
        <taxon>Lahexavirus</taxon>
        <taxon>Lahexavirus LAh8</taxon>
    </lineage>
</organism>
<evidence type="ECO:0000313" key="2">
    <source>
        <dbReference type="EMBL" id="QDH46784.1"/>
    </source>
</evidence>
<accession>A0A514A0I4</accession>
<keyword evidence="3" id="KW-1185">Reference proteome</keyword>
<evidence type="ECO:0000313" key="3">
    <source>
        <dbReference type="Proteomes" id="UP000316999"/>
    </source>
</evidence>
<gene>
    <name evidence="2" type="ORF">LAh8_12</name>
</gene>
<name>A0A514A0I4_9CAUD</name>
<proteinExistence type="predicted"/>
<dbReference type="EMBL" id="MK838114">
    <property type="protein sequence ID" value="QDH46784.1"/>
    <property type="molecule type" value="Genomic_DNA"/>
</dbReference>
<protein>
    <submittedName>
        <fullName evidence="2">Uncharacterized protein</fullName>
    </submittedName>
</protein>
<keyword evidence="1" id="KW-0175">Coiled coil</keyword>
<dbReference type="Proteomes" id="UP000316999">
    <property type="component" value="Segment"/>
</dbReference>
<feature type="coiled-coil region" evidence="1">
    <location>
        <begin position="22"/>
        <end position="56"/>
    </location>
</feature>
<evidence type="ECO:0000256" key="1">
    <source>
        <dbReference type="SAM" id="Coils"/>
    </source>
</evidence>